<dbReference type="InterPro" id="IPR011041">
    <property type="entry name" value="Quinoprot_gluc/sorb_DH_b-prop"/>
</dbReference>
<proteinExistence type="predicted"/>
<dbReference type="PROSITE" id="PS51257">
    <property type="entry name" value="PROKAR_LIPOPROTEIN"/>
    <property type="match status" value="1"/>
</dbReference>
<dbReference type="AlphaFoldDB" id="A0A2P2C380"/>
<dbReference type="EMBL" id="CZKA01000029">
    <property type="protein sequence ID" value="CUR56483.1"/>
    <property type="molecule type" value="Genomic_DNA"/>
</dbReference>
<gene>
    <name evidence="3" type="ORF">NOCA2350021</name>
</gene>
<reference evidence="3" key="1">
    <citation type="submission" date="2015-08" db="EMBL/GenBank/DDBJ databases">
        <authorList>
            <person name="Babu N.S."/>
            <person name="Beckwith C.J."/>
            <person name="Beseler K.G."/>
            <person name="Brison A."/>
            <person name="Carone J.V."/>
            <person name="Caskin T.P."/>
            <person name="Diamond M."/>
            <person name="Durham M.E."/>
            <person name="Foxe J.M."/>
            <person name="Go M."/>
            <person name="Henderson B.A."/>
            <person name="Jones I.B."/>
            <person name="McGettigan J.A."/>
            <person name="Micheletti S.J."/>
            <person name="Nasrallah M.E."/>
            <person name="Ortiz D."/>
            <person name="Piller C.R."/>
            <person name="Privatt S.R."/>
            <person name="Schneider S.L."/>
            <person name="Sharp S."/>
            <person name="Smith T.C."/>
            <person name="Stanton J.D."/>
            <person name="Ullery H.E."/>
            <person name="Wilson R.J."/>
            <person name="Serrano M.G."/>
            <person name="Buck G."/>
            <person name="Lee V."/>
            <person name="Wang Y."/>
            <person name="Carvalho R."/>
            <person name="Voegtly L."/>
            <person name="Shi R."/>
            <person name="Duckworth R."/>
            <person name="Johnson A."/>
            <person name="Loviza R."/>
            <person name="Walstead R."/>
            <person name="Shah Z."/>
            <person name="Kiflezghi M."/>
            <person name="Wade K."/>
            <person name="Ball S.L."/>
            <person name="Bradley K.W."/>
            <person name="Asai D.J."/>
            <person name="Bowman C.A."/>
            <person name="Russell D.A."/>
            <person name="Pope W.H."/>
            <person name="Jacobs-Sera D."/>
            <person name="Hendrix R.W."/>
            <person name="Hatfull G.F."/>
        </authorList>
    </citation>
    <scope>NUCLEOTIDE SEQUENCE</scope>
</reference>
<dbReference type="Pfam" id="PF07995">
    <property type="entry name" value="GSDH"/>
    <property type="match status" value="1"/>
</dbReference>
<name>A0A2P2C380_9ZZZZ</name>
<dbReference type="GO" id="GO:0016491">
    <property type="term" value="F:oxidoreductase activity"/>
    <property type="evidence" value="ECO:0007669"/>
    <property type="project" value="UniProtKB-KW"/>
</dbReference>
<dbReference type="InterPro" id="IPR012938">
    <property type="entry name" value="Glc/Sorbosone_DH"/>
</dbReference>
<feature type="region of interest" description="Disordered" evidence="1">
    <location>
        <begin position="27"/>
        <end position="65"/>
    </location>
</feature>
<accession>A0A2P2C380</accession>
<dbReference type="Gene3D" id="2.120.10.30">
    <property type="entry name" value="TolB, C-terminal domain"/>
    <property type="match status" value="1"/>
</dbReference>
<dbReference type="InterPro" id="IPR011042">
    <property type="entry name" value="6-blade_b-propeller_TolB-like"/>
</dbReference>
<dbReference type="EC" id="1.1.5.-" evidence="3"/>
<dbReference type="PANTHER" id="PTHR19328:SF13">
    <property type="entry name" value="HIPL1 PROTEIN"/>
    <property type="match status" value="1"/>
</dbReference>
<dbReference type="PANTHER" id="PTHR19328">
    <property type="entry name" value="HEDGEHOG-INTERACTING PROTEIN"/>
    <property type="match status" value="1"/>
</dbReference>
<dbReference type="SUPFAM" id="SSF50952">
    <property type="entry name" value="Soluble quinoprotein glucose dehydrogenase"/>
    <property type="match status" value="1"/>
</dbReference>
<keyword evidence="3" id="KW-0560">Oxidoreductase</keyword>
<evidence type="ECO:0000256" key="1">
    <source>
        <dbReference type="SAM" id="MobiDB-lite"/>
    </source>
</evidence>
<evidence type="ECO:0000313" key="3">
    <source>
        <dbReference type="EMBL" id="CUR56483.1"/>
    </source>
</evidence>
<feature type="compositionally biased region" description="Low complexity" evidence="1">
    <location>
        <begin position="36"/>
        <end position="61"/>
    </location>
</feature>
<feature type="domain" description="Glucose/Sorbosone dehydrogenase" evidence="2">
    <location>
        <begin position="75"/>
        <end position="367"/>
    </location>
</feature>
<evidence type="ECO:0000259" key="2">
    <source>
        <dbReference type="Pfam" id="PF07995"/>
    </source>
</evidence>
<organism evidence="3">
    <name type="scientific">metagenome</name>
    <dbReference type="NCBI Taxonomy" id="256318"/>
    <lineage>
        <taxon>unclassified sequences</taxon>
        <taxon>metagenomes</taxon>
    </lineage>
</organism>
<feature type="compositionally biased region" description="Basic and acidic residues" evidence="1">
    <location>
        <begin position="364"/>
        <end position="382"/>
    </location>
</feature>
<sequence length="382" mass="40095">MNRSPVRLTASLSVGLALGAGLLVGCSSEEEPDSLPSGAPTGPASTATPAPAESESPTTATNGRPRVVATIADGLEVPWGIGFLPDGTALVTERDSGRVLAVTSGQVSEVGTVDQAAPQGEAGLLGIAVSPSYAEDHAVFLYVTTASDNRIVRTTYDGTRLGELEVILDGIPNGFIHDGGRLAFGPDGYLYASTGETGEPELAQDLDSLGGKILRITPDGDPPPGNPFDDSPVWSWGHRNVQGLAFDDDGRLWASEFGASDFDELNLIVKGANYGWPLVEGTGGNGRYAEPEVVWRTSEASPSGLAFAGGRLWLGALKGERLWRVDADGRRAERPTDFFVGDYGRLRTVVVAPDGHLWVTTSNRDGRGDPGTADDRILEITP</sequence>
<feature type="region of interest" description="Disordered" evidence="1">
    <location>
        <begin position="361"/>
        <end position="382"/>
    </location>
</feature>
<protein>
    <submittedName>
        <fullName evidence="3">Putative aldose sugar dehydrogenase</fullName>
        <ecNumber evidence="3">1.1.5.-</ecNumber>
    </submittedName>
</protein>